<keyword evidence="1" id="KW-0863">Zinc-finger</keyword>
<evidence type="ECO:0000313" key="5">
    <source>
        <dbReference type="Proteomes" id="UP001197093"/>
    </source>
</evidence>
<keyword evidence="1" id="KW-0479">Metal-binding</keyword>
<evidence type="ECO:0000259" key="3">
    <source>
        <dbReference type="PROSITE" id="PS50157"/>
    </source>
</evidence>
<dbReference type="Gene3D" id="3.30.160.60">
    <property type="entry name" value="Classic Zinc Finger"/>
    <property type="match status" value="1"/>
</dbReference>
<proteinExistence type="predicted"/>
<sequence>MSNNAFYAQAYPPCRPQGEEGEWVWVPKSTTALPVLPLTPHQSPMYRSLSAESSQASPPAMPWTPSPVSPAYSPVGTGIPSAFESPVEPLLESFDLDMALNAYFWGYDPSWPAPAPVPDDTVSFADFLNTDMFLDSDFGFAADSVNPFAPTGIVTPPSSVYGTLAFADGSSPQLDPLTPASLPTANPSPASTSPAVAAQPLLPCPDASCTRVFPNPSDLRKHARKHRQPFRCPLPHCGKGHLDKRALARHLWAQHPDYAQRHNTRSERVKCTLCEYEGRADNVARHMKRHAK</sequence>
<evidence type="ECO:0000256" key="1">
    <source>
        <dbReference type="PROSITE-ProRule" id="PRU00042"/>
    </source>
</evidence>
<dbReference type="AlphaFoldDB" id="A0AAD4HWR0"/>
<evidence type="ECO:0000256" key="2">
    <source>
        <dbReference type="SAM" id="MobiDB-lite"/>
    </source>
</evidence>
<dbReference type="SUPFAM" id="SSF57667">
    <property type="entry name" value="beta-beta-alpha zinc fingers"/>
    <property type="match status" value="1"/>
</dbReference>
<name>A0AAD4HWR0_9PEZI</name>
<dbReference type="PROSITE" id="PS00028">
    <property type="entry name" value="ZINC_FINGER_C2H2_1"/>
    <property type="match status" value="1"/>
</dbReference>
<feature type="region of interest" description="Disordered" evidence="2">
    <location>
        <begin position="175"/>
        <end position="197"/>
    </location>
</feature>
<comment type="caution">
    <text evidence="4">The sequence shown here is derived from an EMBL/GenBank/DDBJ whole genome shotgun (WGS) entry which is preliminary data.</text>
</comment>
<feature type="compositionally biased region" description="Low complexity" evidence="2">
    <location>
        <begin position="178"/>
        <end position="197"/>
    </location>
</feature>
<evidence type="ECO:0000313" key="4">
    <source>
        <dbReference type="EMBL" id="KAG7286246.1"/>
    </source>
</evidence>
<dbReference type="EMBL" id="JAHCVI010000004">
    <property type="protein sequence ID" value="KAG7286246.1"/>
    <property type="molecule type" value="Genomic_DNA"/>
</dbReference>
<dbReference type="PROSITE" id="PS50157">
    <property type="entry name" value="ZINC_FINGER_C2H2_2"/>
    <property type="match status" value="1"/>
</dbReference>
<dbReference type="Pfam" id="PF00096">
    <property type="entry name" value="zf-C2H2"/>
    <property type="match status" value="1"/>
</dbReference>
<keyword evidence="5" id="KW-1185">Reference proteome</keyword>
<protein>
    <recommendedName>
        <fullName evidence="3">C2H2-type domain-containing protein</fullName>
    </recommendedName>
</protein>
<keyword evidence="1" id="KW-0862">Zinc</keyword>
<reference evidence="4" key="1">
    <citation type="submission" date="2023-02" db="EMBL/GenBank/DDBJ databases">
        <authorList>
            <person name="Palmer J.M."/>
        </authorList>
    </citation>
    <scope>NUCLEOTIDE SEQUENCE</scope>
    <source>
        <strain evidence="4">FW57</strain>
    </source>
</reference>
<dbReference type="Proteomes" id="UP001197093">
    <property type="component" value="Unassembled WGS sequence"/>
</dbReference>
<dbReference type="SMART" id="SM00355">
    <property type="entry name" value="ZnF_C2H2"/>
    <property type="match status" value="3"/>
</dbReference>
<organism evidence="4 5">
    <name type="scientific">Staphylotrichum longicolle</name>
    <dbReference type="NCBI Taxonomy" id="669026"/>
    <lineage>
        <taxon>Eukaryota</taxon>
        <taxon>Fungi</taxon>
        <taxon>Dikarya</taxon>
        <taxon>Ascomycota</taxon>
        <taxon>Pezizomycotina</taxon>
        <taxon>Sordariomycetes</taxon>
        <taxon>Sordariomycetidae</taxon>
        <taxon>Sordariales</taxon>
        <taxon>Chaetomiaceae</taxon>
        <taxon>Staphylotrichum</taxon>
    </lineage>
</organism>
<accession>A0AAD4HWR0</accession>
<gene>
    <name evidence="4" type="ORF">NEMBOFW57_008553</name>
</gene>
<dbReference type="GO" id="GO:0008270">
    <property type="term" value="F:zinc ion binding"/>
    <property type="evidence" value="ECO:0007669"/>
    <property type="project" value="UniProtKB-KW"/>
</dbReference>
<dbReference type="InterPro" id="IPR013087">
    <property type="entry name" value="Znf_C2H2_type"/>
</dbReference>
<dbReference type="InterPro" id="IPR036236">
    <property type="entry name" value="Znf_C2H2_sf"/>
</dbReference>
<feature type="domain" description="C2H2-type" evidence="3">
    <location>
        <begin position="202"/>
        <end position="226"/>
    </location>
</feature>